<gene>
    <name evidence="2" type="ORF">Fot_42168</name>
</gene>
<keyword evidence="3" id="KW-1185">Reference proteome</keyword>
<sequence>MEKRTSVKLPRAETAIKTLVELPQAETSTKLNDNKAKNSTQISEEHLQVIVEMVWIRDTAKQSREGSSKVAVAEDNGEPFRVYCKGLVSKERVRDRIVEVAGIGVVICDSKDHVVFEMKKPLRNEQIMYVEIVELEALTEAMDAALTLNIKRVVFIFDDSKFHHPWRRSKVREEPSNLIRILLFIQGVQNLRDKFPHYSVSSVAEGDIKHAYRLARDAVISQISWPYRNYPWHDLERNLCCLFGGC</sequence>
<evidence type="ECO:0000259" key="1">
    <source>
        <dbReference type="Pfam" id="PF13456"/>
    </source>
</evidence>
<name>A0ABD1RL51_9LAMI</name>
<dbReference type="InterPro" id="IPR002156">
    <property type="entry name" value="RNaseH_domain"/>
</dbReference>
<comment type="caution">
    <text evidence="2">The sequence shown here is derived from an EMBL/GenBank/DDBJ whole genome shotgun (WGS) entry which is preliminary data.</text>
</comment>
<dbReference type="EMBL" id="JBFOLJ010000012">
    <property type="protein sequence ID" value="KAL2488876.1"/>
    <property type="molecule type" value="Genomic_DNA"/>
</dbReference>
<proteinExistence type="predicted"/>
<evidence type="ECO:0000313" key="2">
    <source>
        <dbReference type="EMBL" id="KAL2488876.1"/>
    </source>
</evidence>
<protein>
    <recommendedName>
        <fullName evidence="1">RNase H type-1 domain-containing protein</fullName>
    </recommendedName>
</protein>
<evidence type="ECO:0000313" key="3">
    <source>
        <dbReference type="Proteomes" id="UP001604277"/>
    </source>
</evidence>
<dbReference type="AlphaFoldDB" id="A0ABD1RL51"/>
<feature type="domain" description="RNase H type-1" evidence="1">
    <location>
        <begin position="100"/>
        <end position="218"/>
    </location>
</feature>
<accession>A0ABD1RL51</accession>
<dbReference type="Gene3D" id="3.30.420.10">
    <property type="entry name" value="Ribonuclease H-like superfamily/Ribonuclease H"/>
    <property type="match status" value="1"/>
</dbReference>
<dbReference type="Pfam" id="PF13456">
    <property type="entry name" value="RVT_3"/>
    <property type="match status" value="1"/>
</dbReference>
<reference evidence="3" key="1">
    <citation type="submission" date="2024-07" db="EMBL/GenBank/DDBJ databases">
        <title>Two chromosome-level genome assemblies of Korean endemic species Abeliophyllum distichum and Forsythia ovata (Oleaceae).</title>
        <authorList>
            <person name="Jang H."/>
        </authorList>
    </citation>
    <scope>NUCLEOTIDE SEQUENCE [LARGE SCALE GENOMIC DNA]</scope>
</reference>
<organism evidence="2 3">
    <name type="scientific">Forsythia ovata</name>
    <dbReference type="NCBI Taxonomy" id="205694"/>
    <lineage>
        <taxon>Eukaryota</taxon>
        <taxon>Viridiplantae</taxon>
        <taxon>Streptophyta</taxon>
        <taxon>Embryophyta</taxon>
        <taxon>Tracheophyta</taxon>
        <taxon>Spermatophyta</taxon>
        <taxon>Magnoliopsida</taxon>
        <taxon>eudicotyledons</taxon>
        <taxon>Gunneridae</taxon>
        <taxon>Pentapetalae</taxon>
        <taxon>asterids</taxon>
        <taxon>lamiids</taxon>
        <taxon>Lamiales</taxon>
        <taxon>Oleaceae</taxon>
        <taxon>Forsythieae</taxon>
        <taxon>Forsythia</taxon>
    </lineage>
</organism>
<dbReference type="InterPro" id="IPR036397">
    <property type="entry name" value="RNaseH_sf"/>
</dbReference>
<dbReference type="Proteomes" id="UP001604277">
    <property type="component" value="Unassembled WGS sequence"/>
</dbReference>